<dbReference type="RefSeq" id="WP_083437915.1">
    <property type="nucleotide sequence ID" value="NZ_CBXV010000008.1"/>
</dbReference>
<dbReference type="Pfam" id="PF02190">
    <property type="entry name" value="LON_substr_bdg"/>
    <property type="match status" value="1"/>
</dbReference>
<dbReference type="CDD" id="cd19500">
    <property type="entry name" value="RecA-like_Lon"/>
    <property type="match status" value="1"/>
</dbReference>
<dbReference type="GO" id="GO:0034605">
    <property type="term" value="P:cellular response to heat"/>
    <property type="evidence" value="ECO:0007669"/>
    <property type="project" value="UniProtKB-UniRule"/>
</dbReference>
<dbReference type="InterPro" id="IPR027417">
    <property type="entry name" value="P-loop_NTPase"/>
</dbReference>
<dbReference type="PROSITE" id="PS01046">
    <property type="entry name" value="LON_SER"/>
    <property type="match status" value="1"/>
</dbReference>
<dbReference type="InterPro" id="IPR008269">
    <property type="entry name" value="Lon_proteolytic"/>
</dbReference>
<comment type="subcellular location">
    <subcellularLocation>
        <location evidence="1 9 10">Cytoplasm</location>
    </subcellularLocation>
</comment>
<proteinExistence type="evidence at transcript level"/>
<dbReference type="InterPro" id="IPR003593">
    <property type="entry name" value="AAA+_ATPase"/>
</dbReference>
<keyword evidence="2 9" id="KW-0963">Cytoplasm</keyword>
<dbReference type="Gene3D" id="1.20.58.1480">
    <property type="match status" value="1"/>
</dbReference>
<dbReference type="InterPro" id="IPR015947">
    <property type="entry name" value="PUA-like_sf"/>
</dbReference>
<keyword evidence="4 9" id="KW-0547">Nucleotide-binding</keyword>
<dbReference type="InterPro" id="IPR020568">
    <property type="entry name" value="Ribosomal_Su5_D2-typ_SF"/>
</dbReference>
<evidence type="ECO:0000256" key="1">
    <source>
        <dbReference type="ARBA" id="ARBA00004496"/>
    </source>
</evidence>
<dbReference type="Pfam" id="PF22667">
    <property type="entry name" value="Lon_lid"/>
    <property type="match status" value="1"/>
</dbReference>
<dbReference type="InterPro" id="IPR008268">
    <property type="entry name" value="Peptidase_S16_AS"/>
</dbReference>
<dbReference type="InterPro" id="IPR054594">
    <property type="entry name" value="Lon_lid"/>
</dbReference>
<dbReference type="PROSITE" id="PS51787">
    <property type="entry name" value="LON_N"/>
    <property type="match status" value="1"/>
</dbReference>
<protein>
    <recommendedName>
        <fullName evidence="9 10">Lon protease</fullName>
        <ecNumber evidence="9 10">3.4.21.53</ecNumber>
    </recommendedName>
    <alternativeName>
        <fullName evidence="9">ATP-dependent protease La</fullName>
    </alternativeName>
</protein>
<dbReference type="Pfam" id="PF05362">
    <property type="entry name" value="Lon_C"/>
    <property type="match status" value="1"/>
</dbReference>
<keyword evidence="19" id="KW-1185">Reference proteome</keyword>
<evidence type="ECO:0000256" key="6">
    <source>
        <dbReference type="ARBA" id="ARBA00022825"/>
    </source>
</evidence>
<dbReference type="Proteomes" id="UP000031518">
    <property type="component" value="Unassembled WGS sequence"/>
</dbReference>
<feature type="binding site" evidence="9 12">
    <location>
        <begin position="377"/>
        <end position="384"/>
    </location>
    <ligand>
        <name>ATP</name>
        <dbReference type="ChEBI" id="CHEBI:30616"/>
    </ligand>
</feature>
<evidence type="ECO:0000256" key="14">
    <source>
        <dbReference type="RuleBase" id="RU000591"/>
    </source>
</evidence>
<organism evidence="18 19">
    <name type="scientific">Pyrinomonas methylaliphatogenes</name>
    <dbReference type="NCBI Taxonomy" id="454194"/>
    <lineage>
        <taxon>Bacteria</taxon>
        <taxon>Pseudomonadati</taxon>
        <taxon>Acidobacteriota</taxon>
        <taxon>Blastocatellia</taxon>
        <taxon>Blastocatellales</taxon>
        <taxon>Pyrinomonadaceae</taxon>
        <taxon>Pyrinomonas</taxon>
    </lineage>
</organism>
<evidence type="ECO:0000256" key="10">
    <source>
        <dbReference type="PIRNR" id="PIRNR001174"/>
    </source>
</evidence>
<evidence type="ECO:0000259" key="16">
    <source>
        <dbReference type="PROSITE" id="PS51786"/>
    </source>
</evidence>
<dbReference type="Pfam" id="PF00004">
    <property type="entry name" value="AAA"/>
    <property type="match status" value="1"/>
</dbReference>
<sequence length="830" mass="92156">MVETTDYNEAERYASTPGSASLPFEAAVLPLQNTTLFPATVVPLTVGRPRSVAAVEAALSTEEKLLACFGVRPASAGEHEAGPADLFETGTLVTIKRMMRDESSQTIQLIVQGLERIRIVGWVHEQPYLRARVEILPALKVEDAAEVEALRRNINALIQQALAMMPQVPPEVRSIILGTQDPVQLAYFLASVLDLGQEQEQAMLEAQTVDQLLHLTYTYLAREIEILQLRTKIAAEAQSEMTKAQRDYFLRQQLKAIQKELGEDEGGEKAEVEMLRERLATADLPDEVRAEAERELRRMEKLPSAAPDYHVIRSYLEYILELPWRKSSPDKLDLEEARRILDEDHYGLEDVKERILEFLAVLKLRPDAKSPILCFVGPPGVGKTSLGRSIARALGRQFERISLGGVRDEAELRGHRRTYIGAMPGRIIQAIRRAGTNNPVLMLDEIDKLGMDFRGDPAAALLEILDPQQNYSFRDHYLDLPFDLSKVFFIATANQLGPIPPPLRDRMEIIYLAGYSEQEKLQIAKRYLVPRQVQENGLRPDQFEITDEALQLIIARYTREAGVRQLERSIGQIARKAALKIAKGEADRIKVDAAQVKDYLGAPRFFIEEARKELPVGVATGLAWTEMGGEILFIEATLLPGGSGLILTGQLGEVMQESARAARSYLWSHAAEWDINPEMFKNYGVHIHVPAGAIPKDGPSAGVAITTALASLYTGRRVRSDTAMTGEITLSGLVFPVGGIKEKVLAAHRAGIRRVILPARNEADLEKVPEDVRREIEFVLVTRINEVLEAALEKLVASPPPPVPASTSGDGGRERPTEEPDLEPVRAKSR</sequence>
<evidence type="ECO:0000313" key="19">
    <source>
        <dbReference type="Proteomes" id="UP000031518"/>
    </source>
</evidence>
<dbReference type="Gene3D" id="1.20.5.5270">
    <property type="match status" value="1"/>
</dbReference>
<evidence type="ECO:0000256" key="5">
    <source>
        <dbReference type="ARBA" id="ARBA00022801"/>
    </source>
</evidence>
<dbReference type="SMART" id="SM00464">
    <property type="entry name" value="LON"/>
    <property type="match status" value="1"/>
</dbReference>
<feature type="compositionally biased region" description="Basic and acidic residues" evidence="15">
    <location>
        <begin position="811"/>
        <end position="830"/>
    </location>
</feature>
<evidence type="ECO:0000256" key="11">
    <source>
        <dbReference type="PIRSR" id="PIRSR001174-1"/>
    </source>
</evidence>
<dbReference type="Gene3D" id="3.30.230.10">
    <property type="match status" value="1"/>
</dbReference>
<comment type="catalytic activity">
    <reaction evidence="9 10 13">
        <text>Hydrolysis of proteins in presence of ATP.</text>
        <dbReference type="EC" id="3.4.21.53"/>
    </reaction>
</comment>
<keyword evidence="5 9" id="KW-0378">Hydrolase</keyword>
<dbReference type="GO" id="GO:0016887">
    <property type="term" value="F:ATP hydrolysis activity"/>
    <property type="evidence" value="ECO:0007669"/>
    <property type="project" value="UniProtKB-UniRule"/>
</dbReference>
<feature type="active site" evidence="9 11">
    <location>
        <position position="743"/>
    </location>
</feature>
<dbReference type="GO" id="GO:0005524">
    <property type="term" value="F:ATP binding"/>
    <property type="evidence" value="ECO:0007669"/>
    <property type="project" value="UniProtKB-UniRule"/>
</dbReference>
<name>A0A0B6X0Q7_9BACT</name>
<evidence type="ECO:0000259" key="17">
    <source>
        <dbReference type="PROSITE" id="PS51787"/>
    </source>
</evidence>
<keyword evidence="8 9" id="KW-0346">Stress response</keyword>
<dbReference type="STRING" id="454194.PYK22_03142"/>
<dbReference type="GO" id="GO:0043565">
    <property type="term" value="F:sequence-specific DNA binding"/>
    <property type="evidence" value="ECO:0007669"/>
    <property type="project" value="UniProtKB-UniRule"/>
</dbReference>
<accession>A0A0B6X0Q7</accession>
<evidence type="ECO:0000256" key="3">
    <source>
        <dbReference type="ARBA" id="ARBA00022670"/>
    </source>
</evidence>
<gene>
    <name evidence="9" type="primary">lon</name>
    <name evidence="18" type="ORF">PYK22_03142</name>
</gene>
<dbReference type="InterPro" id="IPR004815">
    <property type="entry name" value="Lon_bac/euk-typ"/>
</dbReference>
<keyword evidence="3 9" id="KW-0645">Protease</keyword>
<dbReference type="InterPro" id="IPR027543">
    <property type="entry name" value="Lon_bac"/>
</dbReference>
<dbReference type="InterPro" id="IPR046336">
    <property type="entry name" value="Lon_prtase_N_sf"/>
</dbReference>
<dbReference type="InterPro" id="IPR003959">
    <property type="entry name" value="ATPase_AAA_core"/>
</dbReference>
<evidence type="ECO:0000256" key="9">
    <source>
        <dbReference type="HAMAP-Rule" id="MF_01973"/>
    </source>
</evidence>
<comment type="induction">
    <text evidence="9">By heat shock.</text>
</comment>
<dbReference type="GO" id="GO:0004176">
    <property type="term" value="F:ATP-dependent peptidase activity"/>
    <property type="evidence" value="ECO:0007669"/>
    <property type="project" value="UniProtKB-UniRule"/>
</dbReference>
<evidence type="ECO:0000256" key="2">
    <source>
        <dbReference type="ARBA" id="ARBA00022490"/>
    </source>
</evidence>
<dbReference type="Gene3D" id="2.30.130.40">
    <property type="entry name" value="LON domain-like"/>
    <property type="match status" value="1"/>
</dbReference>
<evidence type="ECO:0000256" key="12">
    <source>
        <dbReference type="PIRSR" id="PIRSR001174-2"/>
    </source>
</evidence>
<evidence type="ECO:0000256" key="13">
    <source>
        <dbReference type="PROSITE-ProRule" id="PRU01122"/>
    </source>
</evidence>
<reference evidence="18 19" key="1">
    <citation type="submission" date="2013-12" db="EMBL/GenBank/DDBJ databases">
        <authorList>
            <person name="Stott M."/>
        </authorList>
    </citation>
    <scope>NUCLEOTIDE SEQUENCE [LARGE SCALE GENOMIC DNA]</scope>
    <source>
        <strain evidence="18 19">K22</strain>
    </source>
</reference>
<comment type="subunit">
    <text evidence="9 10">Homohexamer. Organized in a ring with a central cavity.</text>
</comment>
<dbReference type="InterPro" id="IPR027065">
    <property type="entry name" value="Lon_Prtase"/>
</dbReference>
<feature type="domain" description="Lon proteolytic" evidence="16">
    <location>
        <begin position="613"/>
        <end position="794"/>
    </location>
</feature>
<reference evidence="18 19" key="2">
    <citation type="submission" date="2015-01" db="EMBL/GenBank/DDBJ databases">
        <title>Complete genome sequence of Pyrinomonas methylaliphatogenes type strain K22T.</title>
        <authorList>
            <person name="Lee K.C.Y."/>
            <person name="Power J.F."/>
            <person name="Dunfield P.F."/>
            <person name="Morgan X.C."/>
            <person name="Huttenhower C."/>
            <person name="Stott M.B."/>
        </authorList>
    </citation>
    <scope>NUCLEOTIDE SEQUENCE [LARGE SCALE GENOMIC DNA]</scope>
    <source>
        <strain evidence="18 19">K22</strain>
    </source>
</reference>
<evidence type="ECO:0000256" key="4">
    <source>
        <dbReference type="ARBA" id="ARBA00022741"/>
    </source>
</evidence>
<feature type="active site" evidence="9 11">
    <location>
        <position position="700"/>
    </location>
</feature>
<dbReference type="PANTHER" id="PTHR10046">
    <property type="entry name" value="ATP DEPENDENT LON PROTEASE FAMILY MEMBER"/>
    <property type="match status" value="1"/>
</dbReference>
<dbReference type="HAMAP" id="MF_01973">
    <property type="entry name" value="lon_bact"/>
    <property type="match status" value="1"/>
</dbReference>
<feature type="region of interest" description="Disordered" evidence="15">
    <location>
        <begin position="795"/>
        <end position="830"/>
    </location>
</feature>
<dbReference type="AlphaFoldDB" id="A0A0B6X0Q7"/>
<dbReference type="Gene3D" id="3.40.50.300">
    <property type="entry name" value="P-loop containing nucleotide triphosphate hydrolases"/>
    <property type="match status" value="1"/>
</dbReference>
<dbReference type="InterPro" id="IPR003111">
    <property type="entry name" value="Lon_prtase_N"/>
</dbReference>
<evidence type="ECO:0000313" key="18">
    <source>
        <dbReference type="EMBL" id="CDM67093.1"/>
    </source>
</evidence>
<dbReference type="EC" id="3.4.21.53" evidence="9 10"/>
<dbReference type="InterPro" id="IPR014721">
    <property type="entry name" value="Ribsml_uS5_D2-typ_fold_subgr"/>
</dbReference>
<dbReference type="PRINTS" id="PR00830">
    <property type="entry name" value="ENDOLAPTASE"/>
</dbReference>
<evidence type="ECO:0000256" key="15">
    <source>
        <dbReference type="SAM" id="MobiDB-lite"/>
    </source>
</evidence>
<dbReference type="OrthoDB" id="9803599at2"/>
<keyword evidence="6 9" id="KW-0720">Serine protease</keyword>
<dbReference type="GO" id="GO:0006515">
    <property type="term" value="P:protein quality control for misfolded or incompletely synthesized proteins"/>
    <property type="evidence" value="ECO:0007669"/>
    <property type="project" value="UniProtKB-UniRule"/>
</dbReference>
<dbReference type="GO" id="GO:0004252">
    <property type="term" value="F:serine-type endopeptidase activity"/>
    <property type="evidence" value="ECO:0007669"/>
    <property type="project" value="UniProtKB-UniRule"/>
</dbReference>
<dbReference type="NCBIfam" id="TIGR00763">
    <property type="entry name" value="lon"/>
    <property type="match status" value="1"/>
</dbReference>
<dbReference type="PIRSF" id="PIRSF001174">
    <property type="entry name" value="Lon_proteas"/>
    <property type="match status" value="1"/>
</dbReference>
<feature type="domain" description="Lon N-terminal" evidence="17">
    <location>
        <begin position="26"/>
        <end position="224"/>
    </location>
</feature>
<evidence type="ECO:0000256" key="8">
    <source>
        <dbReference type="ARBA" id="ARBA00023016"/>
    </source>
</evidence>
<comment type="function">
    <text evidence="9">ATP-dependent serine protease that mediates the selective degradation of mutant and abnormal proteins as well as certain short-lived regulatory proteins. Required for cellular homeostasis and for survival from DNA damage and developmental changes induced by stress. Degrades polypeptides processively to yield small peptide fragments that are 5 to 10 amino acids long. Binds to DNA in a double-stranded, site-specific manner.</text>
</comment>
<dbReference type="SUPFAM" id="SSF52540">
    <property type="entry name" value="P-loop containing nucleoside triphosphate hydrolases"/>
    <property type="match status" value="1"/>
</dbReference>
<dbReference type="EMBL" id="CBXV010000008">
    <property type="protein sequence ID" value="CDM67093.1"/>
    <property type="molecule type" value="Genomic_DNA"/>
</dbReference>
<dbReference type="SUPFAM" id="SSF88697">
    <property type="entry name" value="PUA domain-like"/>
    <property type="match status" value="1"/>
</dbReference>
<dbReference type="FunFam" id="3.30.230.10:FF:000019">
    <property type="entry name" value="Lon protease homolog 2, peroxisomal"/>
    <property type="match status" value="1"/>
</dbReference>
<dbReference type="SUPFAM" id="SSF54211">
    <property type="entry name" value="Ribosomal protein S5 domain 2-like"/>
    <property type="match status" value="1"/>
</dbReference>
<evidence type="ECO:0000256" key="7">
    <source>
        <dbReference type="ARBA" id="ARBA00022840"/>
    </source>
</evidence>
<dbReference type="FunFam" id="3.40.50.300:FF:000382">
    <property type="entry name" value="Lon protease homolog 2, peroxisomal"/>
    <property type="match status" value="1"/>
</dbReference>
<dbReference type="PROSITE" id="PS51786">
    <property type="entry name" value="LON_PROTEOLYTIC"/>
    <property type="match status" value="1"/>
</dbReference>
<keyword evidence="7 9" id="KW-0067">ATP-binding</keyword>
<comment type="similarity">
    <text evidence="9 10 13 14">Belongs to the peptidase S16 family.</text>
</comment>
<dbReference type="GO" id="GO:0005737">
    <property type="term" value="C:cytoplasm"/>
    <property type="evidence" value="ECO:0007669"/>
    <property type="project" value="UniProtKB-SubCell"/>
</dbReference>
<dbReference type="Gene3D" id="1.10.8.60">
    <property type="match status" value="1"/>
</dbReference>
<dbReference type="SMART" id="SM00382">
    <property type="entry name" value="AAA"/>
    <property type="match status" value="1"/>
</dbReference>